<keyword evidence="12" id="KW-1185">Reference proteome</keyword>
<evidence type="ECO:0000256" key="8">
    <source>
        <dbReference type="SAM" id="Phobius"/>
    </source>
</evidence>
<feature type="transmembrane region" description="Helical" evidence="8">
    <location>
        <begin position="267"/>
        <end position="289"/>
    </location>
</feature>
<dbReference type="AlphaFoldDB" id="A0A1S1MR83"/>
<sequence>MLSAFLSKRFRHAKRRTGIVSLLSKASTLGVMLGVTVLIVALSVINGFEQQLEERLLSVVPHVSYQAPYEPISDWPQKVETLEAHSNIMAATPEINLTAMVQYKGKLKASQLKAIVPHLHHKVSNVGRYIQGKAISQLAANEVVLGAKIAQALDVQAGDKVTLLVANQHAEQPLAAPKRLTLQVVATINMGGPIDESLTLTHISALQETLGLNKNQVTGLRAKVNDVFSAHDIAMSAGQSIPDLVYVNSWFRTQGSLYQDIQMVRTIVFLVVFLIIAVASFNIVSSMVMEVKDKQANIAILKTMGAKDSTIFATFALQGVTYATIGAVIGTLFGVLMAINLPDLFNAIYSSPESNPLSGVYFVEFLPSKLVWSDIFITLTVTLLLATLASVYPAWQATKTDPAQVLGNN</sequence>
<dbReference type="GO" id="GO:0051301">
    <property type="term" value="P:cell division"/>
    <property type="evidence" value="ECO:0007669"/>
    <property type="project" value="UniProtKB-KW"/>
</dbReference>
<evidence type="ECO:0000256" key="1">
    <source>
        <dbReference type="ARBA" id="ARBA00004651"/>
    </source>
</evidence>
<dbReference type="GO" id="GO:0044874">
    <property type="term" value="P:lipoprotein localization to outer membrane"/>
    <property type="evidence" value="ECO:0007669"/>
    <property type="project" value="TreeGrafter"/>
</dbReference>
<evidence type="ECO:0000256" key="6">
    <source>
        <dbReference type="ARBA" id="ARBA00022989"/>
    </source>
</evidence>
<evidence type="ECO:0000313" key="11">
    <source>
        <dbReference type="EMBL" id="OHU88322.1"/>
    </source>
</evidence>
<keyword evidence="3" id="KW-0813">Transport</keyword>
<dbReference type="Pfam" id="PF02687">
    <property type="entry name" value="FtsX"/>
    <property type="match status" value="1"/>
</dbReference>
<dbReference type="Pfam" id="PF12704">
    <property type="entry name" value="MacB_PCD"/>
    <property type="match status" value="1"/>
</dbReference>
<evidence type="ECO:0000256" key="2">
    <source>
        <dbReference type="ARBA" id="ARBA00005236"/>
    </source>
</evidence>
<evidence type="ECO:0000256" key="3">
    <source>
        <dbReference type="ARBA" id="ARBA00022448"/>
    </source>
</evidence>
<evidence type="ECO:0000313" key="12">
    <source>
        <dbReference type="Proteomes" id="UP000179786"/>
    </source>
</evidence>
<dbReference type="RefSeq" id="WP_070987050.1">
    <property type="nucleotide sequence ID" value="NZ_MKJU01000031.1"/>
</dbReference>
<keyword evidence="4" id="KW-1003">Cell membrane</keyword>
<feature type="transmembrane region" description="Helical" evidence="8">
    <location>
        <begin position="375"/>
        <end position="395"/>
    </location>
</feature>
<evidence type="ECO:0000256" key="4">
    <source>
        <dbReference type="ARBA" id="ARBA00022475"/>
    </source>
</evidence>
<proteinExistence type="inferred from homology"/>
<dbReference type="EMBL" id="MKJU01000031">
    <property type="protein sequence ID" value="OHU88322.1"/>
    <property type="molecule type" value="Genomic_DNA"/>
</dbReference>
<feature type="domain" description="ABC3 transporter permease C-terminal" evidence="9">
    <location>
        <begin position="270"/>
        <end position="402"/>
    </location>
</feature>
<feature type="transmembrane region" description="Helical" evidence="8">
    <location>
        <begin position="310"/>
        <end position="339"/>
    </location>
</feature>
<comment type="caution">
    <text evidence="11">The sequence shown here is derived from an EMBL/GenBank/DDBJ whole genome shotgun (WGS) entry which is preliminary data.</text>
</comment>
<comment type="similarity">
    <text evidence="2">Belongs to the ABC-4 integral membrane protein family. LolC/E subfamily.</text>
</comment>
<dbReference type="GO" id="GO:0042953">
    <property type="term" value="P:lipoprotein transport"/>
    <property type="evidence" value="ECO:0007669"/>
    <property type="project" value="InterPro"/>
</dbReference>
<gene>
    <name evidence="11" type="ORF">BET10_19810</name>
</gene>
<feature type="transmembrane region" description="Helical" evidence="8">
    <location>
        <begin position="20"/>
        <end position="45"/>
    </location>
</feature>
<dbReference type="PANTHER" id="PTHR30489">
    <property type="entry name" value="LIPOPROTEIN-RELEASING SYSTEM TRANSMEMBRANE PROTEIN LOLE"/>
    <property type="match status" value="1"/>
</dbReference>
<dbReference type="STRING" id="1859457.BET10_19810"/>
<comment type="subcellular location">
    <subcellularLocation>
        <location evidence="1">Cell membrane</location>
        <topology evidence="1">Multi-pass membrane protein</topology>
    </subcellularLocation>
</comment>
<evidence type="ECO:0000259" key="10">
    <source>
        <dbReference type="Pfam" id="PF12704"/>
    </source>
</evidence>
<keyword evidence="11" id="KW-0132">Cell division</keyword>
<organism evidence="11 12">
    <name type="scientific">Pseudoalteromonas amylolytica</name>
    <dbReference type="NCBI Taxonomy" id="1859457"/>
    <lineage>
        <taxon>Bacteria</taxon>
        <taxon>Pseudomonadati</taxon>
        <taxon>Pseudomonadota</taxon>
        <taxon>Gammaproteobacteria</taxon>
        <taxon>Alteromonadales</taxon>
        <taxon>Pseudoalteromonadaceae</taxon>
        <taxon>Pseudoalteromonas</taxon>
    </lineage>
</organism>
<dbReference type="InterPro" id="IPR011925">
    <property type="entry name" value="LolCE_TM"/>
</dbReference>
<dbReference type="NCBIfam" id="TIGR02212">
    <property type="entry name" value="lolCE"/>
    <property type="match status" value="1"/>
</dbReference>
<keyword evidence="7 8" id="KW-0472">Membrane</keyword>
<dbReference type="InterPro" id="IPR025857">
    <property type="entry name" value="MacB_PCD"/>
</dbReference>
<dbReference type="InterPro" id="IPR003838">
    <property type="entry name" value="ABC3_permease_C"/>
</dbReference>
<dbReference type="InterPro" id="IPR051447">
    <property type="entry name" value="Lipoprotein-release_system"/>
</dbReference>
<dbReference type="GO" id="GO:0098797">
    <property type="term" value="C:plasma membrane protein complex"/>
    <property type="evidence" value="ECO:0007669"/>
    <property type="project" value="TreeGrafter"/>
</dbReference>
<keyword evidence="11" id="KW-0131">Cell cycle</keyword>
<evidence type="ECO:0000256" key="5">
    <source>
        <dbReference type="ARBA" id="ARBA00022692"/>
    </source>
</evidence>
<evidence type="ECO:0000259" key="9">
    <source>
        <dbReference type="Pfam" id="PF02687"/>
    </source>
</evidence>
<feature type="domain" description="MacB-like periplasmic core" evidence="10">
    <location>
        <begin position="27"/>
        <end position="226"/>
    </location>
</feature>
<dbReference type="OrthoDB" id="9808461at2"/>
<dbReference type="PANTHER" id="PTHR30489:SF0">
    <property type="entry name" value="LIPOPROTEIN-RELEASING SYSTEM TRANSMEMBRANE PROTEIN LOLE"/>
    <property type="match status" value="1"/>
</dbReference>
<evidence type="ECO:0000256" key="7">
    <source>
        <dbReference type="ARBA" id="ARBA00023136"/>
    </source>
</evidence>
<accession>A0A1S1MR83</accession>
<keyword evidence="6 8" id="KW-1133">Transmembrane helix</keyword>
<dbReference type="Proteomes" id="UP000179786">
    <property type="component" value="Unassembled WGS sequence"/>
</dbReference>
<keyword evidence="5 8" id="KW-0812">Transmembrane</keyword>
<reference evidence="11 12" key="1">
    <citation type="submission" date="2016-09" db="EMBL/GenBank/DDBJ databases">
        <title>Pseudoalteromonas amylolytica sp. nov., isolated from the surface seawater.</title>
        <authorList>
            <person name="Wu Y.-H."/>
            <person name="Cheng H."/>
            <person name="Jin X.-B."/>
            <person name="Wang C.-S."/>
            <person name="Xu X.-W."/>
        </authorList>
    </citation>
    <scope>NUCLEOTIDE SEQUENCE [LARGE SCALE GENOMIC DNA]</scope>
    <source>
        <strain evidence="11 12">JW1</strain>
    </source>
</reference>
<protein>
    <submittedName>
        <fullName evidence="11">Cell division protein FtsX</fullName>
    </submittedName>
</protein>
<name>A0A1S1MR83_9GAMM</name>